<dbReference type="RefSeq" id="WP_090307849.1">
    <property type="nucleotide sequence ID" value="NZ_FNFE01000004.1"/>
</dbReference>
<dbReference type="FunFam" id="3.30.70.100:FF:000001">
    <property type="entry name" value="ATPase copper transporting beta"/>
    <property type="match status" value="1"/>
</dbReference>
<dbReference type="Gene3D" id="3.30.70.100">
    <property type="match status" value="2"/>
</dbReference>
<dbReference type="InterPro" id="IPR059000">
    <property type="entry name" value="ATPase_P-type_domA"/>
</dbReference>
<dbReference type="InterPro" id="IPR006121">
    <property type="entry name" value="HMA_dom"/>
</dbReference>
<keyword evidence="11" id="KW-0460">Magnesium</keyword>
<dbReference type="NCBIfam" id="TIGR00003">
    <property type="entry name" value="copper ion binding protein"/>
    <property type="match status" value="2"/>
</dbReference>
<feature type="transmembrane region" description="Helical" evidence="18">
    <location>
        <begin position="241"/>
        <end position="261"/>
    </location>
</feature>
<evidence type="ECO:0000256" key="11">
    <source>
        <dbReference type="ARBA" id="ARBA00022842"/>
    </source>
</evidence>
<dbReference type="InterPro" id="IPR023214">
    <property type="entry name" value="HAD_sf"/>
</dbReference>
<dbReference type="GO" id="GO:0005507">
    <property type="term" value="F:copper ion binding"/>
    <property type="evidence" value="ECO:0007669"/>
    <property type="project" value="InterPro"/>
</dbReference>
<feature type="region of interest" description="Disordered" evidence="17">
    <location>
        <begin position="134"/>
        <end position="158"/>
    </location>
</feature>
<reference evidence="21" key="1">
    <citation type="submission" date="2016-10" db="EMBL/GenBank/DDBJ databases">
        <authorList>
            <person name="Varghese N."/>
            <person name="Submissions S."/>
        </authorList>
    </citation>
    <scope>NUCLEOTIDE SEQUENCE [LARGE SCALE GENOMIC DNA]</scope>
    <source>
        <strain evidence="21">B4,CECT 8067,JCM 17497</strain>
    </source>
</reference>
<dbReference type="EMBL" id="FNFE01000004">
    <property type="protein sequence ID" value="SDK34840.1"/>
    <property type="molecule type" value="Genomic_DNA"/>
</dbReference>
<organism evidence="20 21">
    <name type="scientific">Natronorubrum texcoconense</name>
    <dbReference type="NCBI Taxonomy" id="1095776"/>
    <lineage>
        <taxon>Archaea</taxon>
        <taxon>Methanobacteriati</taxon>
        <taxon>Methanobacteriota</taxon>
        <taxon>Stenosarchaea group</taxon>
        <taxon>Halobacteria</taxon>
        <taxon>Halobacteriales</taxon>
        <taxon>Natrialbaceae</taxon>
        <taxon>Natronorubrum</taxon>
    </lineage>
</organism>
<dbReference type="SUPFAM" id="SSF56784">
    <property type="entry name" value="HAD-like"/>
    <property type="match status" value="1"/>
</dbReference>
<keyword evidence="13 18" id="KW-1133">Transmembrane helix</keyword>
<evidence type="ECO:0000256" key="17">
    <source>
        <dbReference type="SAM" id="MobiDB-lite"/>
    </source>
</evidence>
<keyword evidence="3" id="KW-0813">Transport</keyword>
<feature type="transmembrane region" description="Helical" evidence="18">
    <location>
        <begin position="267"/>
        <end position="285"/>
    </location>
</feature>
<proteinExistence type="inferred from homology"/>
<dbReference type="InterPro" id="IPR044492">
    <property type="entry name" value="P_typ_ATPase_HD_dom"/>
</dbReference>
<dbReference type="Pfam" id="PF00702">
    <property type="entry name" value="Hydrolase"/>
    <property type="match status" value="1"/>
</dbReference>
<dbReference type="GO" id="GO:0043682">
    <property type="term" value="F:P-type divalent copper transporter activity"/>
    <property type="evidence" value="ECO:0007669"/>
    <property type="project" value="TreeGrafter"/>
</dbReference>
<gene>
    <name evidence="20" type="ORF">SAMN04515672_2832</name>
</gene>
<dbReference type="SUPFAM" id="SSF81653">
    <property type="entry name" value="Calcium ATPase, transduction domain A"/>
    <property type="match status" value="1"/>
</dbReference>
<keyword evidence="14" id="KW-0186">Copper</keyword>
<dbReference type="PROSITE" id="PS00154">
    <property type="entry name" value="ATPASE_E1_E2"/>
    <property type="match status" value="1"/>
</dbReference>
<keyword evidence="16 18" id="KW-0472">Membrane</keyword>
<evidence type="ECO:0000256" key="18">
    <source>
        <dbReference type="SAM" id="Phobius"/>
    </source>
</evidence>
<comment type="similarity">
    <text evidence="2">Belongs to the cation transport ATPase (P-type) (TC 3.A.3) family. Type IB subfamily.</text>
</comment>
<keyword evidence="10" id="KW-0067">ATP-binding</keyword>
<keyword evidence="4" id="KW-1003">Cell membrane</keyword>
<evidence type="ECO:0000256" key="13">
    <source>
        <dbReference type="ARBA" id="ARBA00022989"/>
    </source>
</evidence>
<feature type="transmembrane region" description="Helical" evidence="18">
    <location>
        <begin position="476"/>
        <end position="496"/>
    </location>
</feature>
<dbReference type="SUPFAM" id="SSF55008">
    <property type="entry name" value="HMA, heavy metal-associated domain"/>
    <property type="match status" value="2"/>
</dbReference>
<dbReference type="CDD" id="cd00371">
    <property type="entry name" value="HMA"/>
    <property type="match status" value="2"/>
</dbReference>
<dbReference type="InterPro" id="IPR036412">
    <property type="entry name" value="HAD-like_sf"/>
</dbReference>
<dbReference type="AlphaFoldDB" id="A0A1G9B735"/>
<dbReference type="PRINTS" id="PR00941">
    <property type="entry name" value="CDATPASE"/>
</dbReference>
<dbReference type="InterPro" id="IPR006122">
    <property type="entry name" value="HMA_Cu_ion-bd"/>
</dbReference>
<dbReference type="Pfam" id="PF00403">
    <property type="entry name" value="HMA"/>
    <property type="match status" value="2"/>
</dbReference>
<keyword evidence="7" id="KW-0677">Repeat</keyword>
<dbReference type="InterPro" id="IPR017969">
    <property type="entry name" value="Heavy-metal-associated_CS"/>
</dbReference>
<dbReference type="PANTHER" id="PTHR43520:SF8">
    <property type="entry name" value="P-TYPE CU(+) TRANSPORTER"/>
    <property type="match status" value="1"/>
</dbReference>
<keyword evidence="8" id="KW-0547">Nucleotide-binding</keyword>
<dbReference type="SFLD" id="SFLDF00027">
    <property type="entry name" value="p-type_atpase"/>
    <property type="match status" value="1"/>
</dbReference>
<dbReference type="SFLD" id="SFLDG00002">
    <property type="entry name" value="C1.7:_P-type_atpase_like"/>
    <property type="match status" value="1"/>
</dbReference>
<feature type="domain" description="HMA" evidence="19">
    <location>
        <begin position="4"/>
        <end position="70"/>
    </location>
</feature>
<evidence type="ECO:0000256" key="15">
    <source>
        <dbReference type="ARBA" id="ARBA00023065"/>
    </source>
</evidence>
<evidence type="ECO:0000259" key="19">
    <source>
        <dbReference type="PROSITE" id="PS50846"/>
    </source>
</evidence>
<keyword evidence="5 18" id="KW-0812">Transmembrane</keyword>
<dbReference type="Gene3D" id="3.40.1110.10">
    <property type="entry name" value="Calcium-transporting ATPase, cytoplasmic domain N"/>
    <property type="match status" value="1"/>
</dbReference>
<dbReference type="InterPro" id="IPR027256">
    <property type="entry name" value="P-typ_ATPase_IB"/>
</dbReference>
<dbReference type="GO" id="GO:0005886">
    <property type="term" value="C:plasma membrane"/>
    <property type="evidence" value="ECO:0007669"/>
    <property type="project" value="UniProtKB-SubCell"/>
</dbReference>
<evidence type="ECO:0000256" key="10">
    <source>
        <dbReference type="ARBA" id="ARBA00022840"/>
    </source>
</evidence>
<evidence type="ECO:0000256" key="5">
    <source>
        <dbReference type="ARBA" id="ARBA00022692"/>
    </source>
</evidence>
<evidence type="ECO:0000256" key="14">
    <source>
        <dbReference type="ARBA" id="ARBA00023008"/>
    </source>
</evidence>
<keyword evidence="15" id="KW-0406">Ion transport</keyword>
<dbReference type="PROSITE" id="PS50846">
    <property type="entry name" value="HMA_2"/>
    <property type="match status" value="2"/>
</dbReference>
<dbReference type="FunFam" id="3.30.70.100:FF:000005">
    <property type="entry name" value="Copper-exporting P-type ATPase A"/>
    <property type="match status" value="1"/>
</dbReference>
<feature type="domain" description="HMA" evidence="19">
    <location>
        <begin position="72"/>
        <end position="138"/>
    </location>
</feature>
<dbReference type="GO" id="GO:0005524">
    <property type="term" value="F:ATP binding"/>
    <property type="evidence" value="ECO:0007669"/>
    <property type="project" value="UniProtKB-KW"/>
</dbReference>
<keyword evidence="6" id="KW-0479">Metal-binding</keyword>
<evidence type="ECO:0000256" key="9">
    <source>
        <dbReference type="ARBA" id="ARBA00022796"/>
    </source>
</evidence>
<dbReference type="InterPro" id="IPR036163">
    <property type="entry name" value="HMA_dom_sf"/>
</dbReference>
<name>A0A1G9B735_9EURY</name>
<dbReference type="GO" id="GO:0055070">
    <property type="term" value="P:copper ion homeostasis"/>
    <property type="evidence" value="ECO:0007669"/>
    <property type="project" value="TreeGrafter"/>
</dbReference>
<dbReference type="InterPro" id="IPR008250">
    <property type="entry name" value="ATPase_P-typ_transduc_dom_A_sf"/>
</dbReference>
<evidence type="ECO:0000256" key="1">
    <source>
        <dbReference type="ARBA" id="ARBA00004651"/>
    </source>
</evidence>
<evidence type="ECO:0000313" key="21">
    <source>
        <dbReference type="Proteomes" id="UP000198882"/>
    </source>
</evidence>
<dbReference type="NCBIfam" id="TIGR01525">
    <property type="entry name" value="ATPase-IB_hvy"/>
    <property type="match status" value="1"/>
</dbReference>
<feature type="transmembrane region" description="Helical" evidence="18">
    <location>
        <begin position="168"/>
        <end position="190"/>
    </location>
</feature>
<feature type="transmembrane region" description="Helical" evidence="18">
    <location>
        <begin position="210"/>
        <end position="229"/>
    </location>
</feature>
<feature type="transmembrane region" description="Helical" evidence="18">
    <location>
        <begin position="419"/>
        <end position="441"/>
    </location>
</feature>
<dbReference type="InterPro" id="IPR023299">
    <property type="entry name" value="ATPase_P-typ_cyto_dom_N"/>
</dbReference>
<evidence type="ECO:0000256" key="8">
    <source>
        <dbReference type="ARBA" id="ARBA00022741"/>
    </source>
</evidence>
<dbReference type="CDD" id="cd02094">
    <property type="entry name" value="P-type_ATPase_Cu-like"/>
    <property type="match status" value="1"/>
</dbReference>
<evidence type="ECO:0000256" key="2">
    <source>
        <dbReference type="ARBA" id="ARBA00006024"/>
    </source>
</evidence>
<dbReference type="Proteomes" id="UP000198882">
    <property type="component" value="Unassembled WGS sequence"/>
</dbReference>
<evidence type="ECO:0000256" key="6">
    <source>
        <dbReference type="ARBA" id="ARBA00022723"/>
    </source>
</evidence>
<evidence type="ECO:0000256" key="12">
    <source>
        <dbReference type="ARBA" id="ARBA00022967"/>
    </source>
</evidence>
<dbReference type="PRINTS" id="PR00119">
    <property type="entry name" value="CATATPASE"/>
</dbReference>
<dbReference type="PANTHER" id="PTHR43520">
    <property type="entry name" value="ATP7, ISOFORM B"/>
    <property type="match status" value="1"/>
</dbReference>
<dbReference type="STRING" id="1095776.SAMN04515672_2832"/>
<protein>
    <submittedName>
        <fullName evidence="20">Cu+-exporting ATPase</fullName>
    </submittedName>
</protein>
<evidence type="ECO:0000256" key="3">
    <source>
        <dbReference type="ARBA" id="ARBA00022448"/>
    </source>
</evidence>
<dbReference type="GO" id="GO:0016887">
    <property type="term" value="F:ATP hydrolysis activity"/>
    <property type="evidence" value="ECO:0007669"/>
    <property type="project" value="InterPro"/>
</dbReference>
<evidence type="ECO:0000256" key="4">
    <source>
        <dbReference type="ARBA" id="ARBA00022475"/>
    </source>
</evidence>
<dbReference type="Gene3D" id="3.40.50.1000">
    <property type="entry name" value="HAD superfamily/HAD-like"/>
    <property type="match status" value="1"/>
</dbReference>
<dbReference type="NCBIfam" id="TIGR01494">
    <property type="entry name" value="ATPase_P-type"/>
    <property type="match status" value="2"/>
</dbReference>
<keyword evidence="9" id="KW-0187">Copper transport</keyword>
<evidence type="ECO:0000256" key="7">
    <source>
        <dbReference type="ARBA" id="ARBA00022737"/>
    </source>
</evidence>
<dbReference type="InterPro" id="IPR018303">
    <property type="entry name" value="ATPase_P-typ_P_site"/>
</dbReference>
<dbReference type="Gene3D" id="2.70.150.10">
    <property type="entry name" value="Calcium-transporting ATPase, cytoplasmic transduction domain A"/>
    <property type="match status" value="1"/>
</dbReference>
<keyword evidence="12" id="KW-1278">Translocase</keyword>
<evidence type="ECO:0000256" key="16">
    <source>
        <dbReference type="ARBA" id="ARBA00023136"/>
    </source>
</evidence>
<dbReference type="InterPro" id="IPR001757">
    <property type="entry name" value="P_typ_ATPase"/>
</dbReference>
<accession>A0A1G9B735</accession>
<comment type="subcellular location">
    <subcellularLocation>
        <location evidence="1">Cell membrane</location>
        <topology evidence="1">Multi-pass membrane protein</topology>
    </subcellularLocation>
</comment>
<evidence type="ECO:0000313" key="20">
    <source>
        <dbReference type="EMBL" id="SDK34840.1"/>
    </source>
</evidence>
<dbReference type="SFLD" id="SFLDS00003">
    <property type="entry name" value="Haloacid_Dehalogenase"/>
    <property type="match status" value="1"/>
</dbReference>
<keyword evidence="21" id="KW-1185">Reference proteome</keyword>
<dbReference type="OrthoDB" id="8588at2157"/>
<dbReference type="Pfam" id="PF00122">
    <property type="entry name" value="E1-E2_ATPase"/>
    <property type="match status" value="1"/>
</dbReference>
<dbReference type="FunFam" id="2.70.150.10:FF:000020">
    <property type="entry name" value="Copper-exporting P-type ATPase A"/>
    <property type="match status" value="1"/>
</dbReference>
<dbReference type="PROSITE" id="PS01047">
    <property type="entry name" value="HMA_1"/>
    <property type="match status" value="2"/>
</dbReference>
<sequence>MSTRRAHLEITGMSCSTCSGTVEDAVAGLEGVESASANYATDEGTVAYDPEAVSLAEIYDAIDDAGYEAASESETITVMGMSCSTCSGSVADAVTELPGVIRADVNFASDEARVEYNPNDVSLGEIHTAIEAAGYEPVRDERDDTDGTQGSSQRERAVEKELRRQRRLVIGGGLLTLAFLPMMIEMLFGLAGVASPIPAALAHPPGWLEFVLATVLMGTLGMEFLRGAWRAFSHNRRANMDTLVAVGTSAGYVYSTAVLAGAITGGLYFEAVAFILWFITLGNWLEVRSKARAGNALRELLQMEAEEATVVEDGDERQVPLEDVTVGDVMKVRPGERIPTDGVVVDGQSAVDESMLTGESVPVEKGEGDEVVGSTINENGVLLVEATKVGSETAIQQIVDRVKEAQSRQPEIQRLVDKVSAYFVPAVIVNAILWATLWFLFPDALYGVSSALGSWIPILEPVGGGPVIGGVPVLEFSVVVLASALLIACPCALGLATPAATMVGSTLSATNGVLFKGGDVLEQVRGIDTIVFDKTGTLTHGEMVLMDVELVGERAATDGGDTAADGGLLTEREEDLESLVLGAAATAESGSEHPIARAIVEGCAERGIDVGDVSEFENVPGHGIRAETDRGSVLIGRRKLLEDAGIDTEPAEETLTRLEREGKTAMPVAVDGQLLGVLAVADEVRESAKETVAALRERGTEVVMLTGDNERTARAVAEQVGIDPDNVRAAVLPEDKADHIEDLQSEGARVMMVGDGVNDAPALTTAQVGVAIGSGTDVAIESADVTLMRDDPADVLKAVRISEATISKVRQNLFWAFAYNTTLIPIASLGLLNPALAGLAMAASSVSVMANSLSFAKYDPHEDYRLAVLKPLEWFRR</sequence>